<evidence type="ECO:0000313" key="1">
    <source>
        <dbReference type="EMBL" id="CAB4149454.1"/>
    </source>
</evidence>
<sequence>MAATVVSWAEATGMGAPATGEAPVPASTGKVVPWAEAVGLDPLVESVKRSQQPGQVAMDVAKDVGGYTLGVFGAIGDMFAGTYGAVSSGISHVGGRMGAQIAEPGISQKLAAQAGSIQAEKTPELLMAPIRTAINSLSPKAAEYYDNSGLSRAFELLTEGIEKGADYGEKKTGIPAEDYKAAVNLLMGGLGHLGNKAAAAKVKSRIETMAAENAAKKTEDALKAKAAADAAADTSVPYDTKAKVEPVDLATRKTQLDEQIKAANQERQAAASKVREAAKYQKLAEKESDPVLKEALQKRADLATEELHATLTKQAEVKAEQAAAVEAEQQARLGGTTYEVGKAAALETLSPGDANRIMQASEIQEVLQTPGHLRSAEQLVKLRDALRRSKEAGFISDPELKKALGLFGIISGVGAVAVEGWRSMDPESLAAVREWLHQLVGMGTPEYNMRYPEAPGTQDWMPEWPRGDDAQQPRLFVTDKELGPGLASAALLAGAIKGKGGMWHPEAVARLARPLQESFRPTVAEVNAQGGRNAPAEMPPTAGQAWADKAVRNYLNKHAGTEGDPLKDVEIPFEETTKKWGDAMDGLIKSRTADDTKGQEMNLRPGETGYIIAGAVTARLPYRAITDYLSHVGDYLKQNVVPKKTAANWILDGDAPKKVKDQFPIPRDLRQLFERPIAEWPEGSPEAYEAWLSKVLKTPEWKAYKESDPLQQYDLVRAVKETAANDARVAKEMEKAAAASTKDMPVYKDFGDGMKWVELKLPEKLTPEQAKGVRPSLPEEMPSFIPEGQMAKTAAKGEYTAIDAQGKPIKNSYGENFATGRTPEEAWLAGRLAEEGNQMGHCVGGYCEHVASGDTRILSLRDAKGRSHVTVEIRAERKLGTNPEVIADLRNEFEGTDAARNGIPFDTWINQVYPNTNKPADILQIKGKQNRGPNAEYLPYVQDLVKGGKWGEVGDLQNTGLHPHKIGMGSVAPYVYEGGGPSPSQLNLKPGYYTKEELHKAYTEAGAVLDSRHLGPEGQRGSADPYQVGVTAMAGGAALAGAALDEDNRIRGALLGAGAVFGVAALRSGKGLDYAFGALSTQLGNISPALKLRGRNYERNVMEKSARTLDAAYPFLNTLKKVEAGSELDLALLNGDEAVVQKTLKAIPGGKEAYEQVRTVLTAFEQTHKELGRFKQGLTNYFPRIVTDVEGLKKALGQEQRTSLDEALTIAEAKMIKERARGLTDVERSLIIDQSLQARPAGSQLPGYARERGVKVVTPELRPFYASPTDSLLRYLSASVQDIEMAAFFGRDLKTRKIGGKTVTDVDTSIGSIVERELTAKRITYEQADNLRKLLKSRFEGGEQTMAEPLQDVRNLTNVALLGQFGSAATQIGDSVMTIYHHGLMPTLGAIKEKLTGNAAVSVKDFGLVNHVAEELASSRATGKALQLVFKANGFSLIDQFAKGLNINAGLIKNKGLAATEKGRAQLAQKYATAFGDEFPQLVQDLREGKVTENVKSLLFSELSDAQPISKMEMSPAYLDNPNGRVLFQMKTYMLKQMDIIRRDGYQEIAKGNYVRGAKNLVGLASAMALSNIPGDVIKDWMSGRDVSLDKIDYMEALLKNFGVSRYTLDKLGEGKLKDTAVGMVTPAAASLVDLLKMDKKAVKAIPLGGRIAYDRFLGGNEAIKDVEYKRERRIERDRIESQYPSIREERLRKQEEKNQKKLETIRNR</sequence>
<dbReference type="EMBL" id="LR798373">
    <property type="protein sequence ID" value="CAB5227089.1"/>
    <property type="molecule type" value="Genomic_DNA"/>
</dbReference>
<organism evidence="2">
    <name type="scientific">uncultured Caudovirales phage</name>
    <dbReference type="NCBI Taxonomy" id="2100421"/>
    <lineage>
        <taxon>Viruses</taxon>
        <taxon>Duplodnaviria</taxon>
        <taxon>Heunggongvirae</taxon>
        <taxon>Uroviricota</taxon>
        <taxon>Caudoviricetes</taxon>
        <taxon>Peduoviridae</taxon>
        <taxon>Maltschvirus</taxon>
        <taxon>Maltschvirus maltsch</taxon>
    </lineage>
</organism>
<gene>
    <name evidence="3" type="ORF">UFOVP1079_50</name>
    <name evidence="4" type="ORF">UFOVP1320_54</name>
    <name evidence="5" type="ORF">UFOVP1527_2</name>
    <name evidence="1" type="ORF">UFOVP548_12</name>
    <name evidence="2" type="ORF">UFOVP904_12</name>
</gene>
<accession>A0A6J5PQP1</accession>
<reference evidence="2" key="1">
    <citation type="submission" date="2020-05" db="EMBL/GenBank/DDBJ databases">
        <authorList>
            <person name="Chiriac C."/>
            <person name="Salcher M."/>
            <person name="Ghai R."/>
            <person name="Kavagutti S V."/>
        </authorList>
    </citation>
    <scope>NUCLEOTIDE SEQUENCE</scope>
</reference>
<protein>
    <submittedName>
        <fullName evidence="2">PcfJ-like protein</fullName>
    </submittedName>
</protein>
<dbReference type="EMBL" id="LR797037">
    <property type="protein sequence ID" value="CAB4183005.1"/>
    <property type="molecule type" value="Genomic_DNA"/>
</dbReference>
<evidence type="ECO:0000313" key="4">
    <source>
        <dbReference type="EMBL" id="CAB4198157.1"/>
    </source>
</evidence>
<dbReference type="EMBL" id="LR796520">
    <property type="protein sequence ID" value="CAB4149454.1"/>
    <property type="molecule type" value="Genomic_DNA"/>
</dbReference>
<proteinExistence type="predicted"/>
<dbReference type="EMBL" id="LR797269">
    <property type="protein sequence ID" value="CAB4198157.1"/>
    <property type="molecule type" value="Genomic_DNA"/>
</dbReference>
<evidence type="ECO:0000313" key="5">
    <source>
        <dbReference type="EMBL" id="CAB5227089.1"/>
    </source>
</evidence>
<dbReference type="EMBL" id="LR796851">
    <property type="protein sequence ID" value="CAB4169864.1"/>
    <property type="molecule type" value="Genomic_DNA"/>
</dbReference>
<evidence type="ECO:0000313" key="2">
    <source>
        <dbReference type="EMBL" id="CAB4169864.1"/>
    </source>
</evidence>
<dbReference type="Pfam" id="PF14284">
    <property type="entry name" value="PcfJ"/>
    <property type="match status" value="1"/>
</dbReference>
<dbReference type="InterPro" id="IPR025586">
    <property type="entry name" value="PcfJ"/>
</dbReference>
<evidence type="ECO:0000313" key="3">
    <source>
        <dbReference type="EMBL" id="CAB4183005.1"/>
    </source>
</evidence>
<name>A0A6J5PQP1_9CAUD</name>